<dbReference type="Pfam" id="PF20649">
    <property type="entry name" value="COG5_C"/>
    <property type="match status" value="1"/>
</dbReference>
<proteinExistence type="predicted"/>
<dbReference type="GeneID" id="108733751"/>
<organism evidence="7 8">
    <name type="scientific">Agrilus planipennis</name>
    <name type="common">Emerald ash borer</name>
    <name type="synonym">Agrilus marcopoli</name>
    <dbReference type="NCBI Taxonomy" id="224129"/>
    <lineage>
        <taxon>Eukaryota</taxon>
        <taxon>Metazoa</taxon>
        <taxon>Ecdysozoa</taxon>
        <taxon>Arthropoda</taxon>
        <taxon>Hexapoda</taxon>
        <taxon>Insecta</taxon>
        <taxon>Pterygota</taxon>
        <taxon>Neoptera</taxon>
        <taxon>Endopterygota</taxon>
        <taxon>Coleoptera</taxon>
        <taxon>Polyphaga</taxon>
        <taxon>Elateriformia</taxon>
        <taxon>Buprestoidea</taxon>
        <taxon>Buprestidae</taxon>
        <taxon>Agrilinae</taxon>
        <taxon>Agrilus</taxon>
    </lineage>
</organism>
<name>A0A1W4WJB4_AGRPL</name>
<evidence type="ECO:0000256" key="3">
    <source>
        <dbReference type="ARBA" id="ARBA00023034"/>
    </source>
</evidence>
<dbReference type="OrthoDB" id="18786at2759"/>
<dbReference type="PANTHER" id="PTHR13228">
    <property type="entry name" value="CONSERVED OLIGOMERIC GOLGI COMPLEX COMPONENT 5"/>
    <property type="match status" value="1"/>
</dbReference>
<evidence type="ECO:0000259" key="5">
    <source>
        <dbReference type="Pfam" id="PF10392"/>
    </source>
</evidence>
<dbReference type="InterPro" id="IPR049176">
    <property type="entry name" value="COG5_N"/>
</dbReference>
<dbReference type="InterPro" id="IPR048485">
    <property type="entry name" value="COG5_helical"/>
</dbReference>
<dbReference type="AlphaFoldDB" id="A0A1W4WJB4"/>
<dbReference type="PANTHER" id="PTHR13228:SF3">
    <property type="entry name" value="CONSERVED OLIGOMERIC GOLGI COMPLEX SUBUNIT 5"/>
    <property type="match status" value="1"/>
</dbReference>
<evidence type="ECO:0000313" key="7">
    <source>
        <dbReference type="Proteomes" id="UP000192223"/>
    </source>
</evidence>
<dbReference type="InterPro" id="IPR019465">
    <property type="entry name" value="Cog5"/>
</dbReference>
<keyword evidence="4" id="KW-0472">Membrane</keyword>
<sequence>MEKMNEEITDFVENDDFYKKYIYPEEKSDFPETLTIAEQVKKLGEGIELLNRELQKQVCENYDDLIRQANHANKLEAVLNTMSEHVQNLFGNADRIKAQIEGPYHNLETHTLILEKLHLASHILRQVSRIQQLSKRLSTINDPIQKATILQDLEQLASDPELTNIDAVTNELRNIRTQQQKIVRLANISLTQGIANENMTQSATALQIFINLGTVKGVIQNTLDICLHECRESLKTSFDINVGSSIVHKSSGGPGKASVGSSQGFRNKVWVDLEKAFGEEIFHQCNQVKFLQSVLDNIDKDSKKGVIAENFWKSFAEILLQEINSSSPAVTQTLEVDYPNFLKLLCDMINKLNYKYFTFNRNNLEKIENSYLSNSFSRMMEPTQAVFTQESSIPSHDQIDSILRTISNEISVALIDEVLTEKIVKNVSKCIRMFCVKTEQQVAVGPEAAQVLAGTPNSAQQLNINLANTLFYLQNQVQRMLANMKDTLPKSCVQIIDDSLKSIHGLTSSILQPLIISINVTIEKIIVTIHQEPDWNRIQIPTHKIAISCSPYMRELTEFVGRVFNTYLVPFENKEVLTNKCSEITIRCIELLVQHTSILRPISQGGRLRLQADFNYLENTLRTLCPFITDLGRPYRLFKSMATLIALSPKEIVASQVSGSSVPHSTVLLLLFSYAEPELASPHQNMGWSITEFTSWLDKHTLESDRLDLIAGALQRYENVICQKNSTNFDPVYPIMSEFLAVALKK</sequence>
<keyword evidence="3" id="KW-0333">Golgi apparatus</keyword>
<dbReference type="FunCoup" id="A0A1W4WJB4">
    <property type="interactions" value="946"/>
</dbReference>
<dbReference type="KEGG" id="apln:108733751"/>
<feature type="domain" description="Conserved oligomeric Golgi complex subunit 5 N-terminal" evidence="5">
    <location>
        <begin position="32"/>
        <end position="137"/>
    </location>
</feature>
<dbReference type="GO" id="GO:0006891">
    <property type="term" value="P:intra-Golgi vesicle-mediated transport"/>
    <property type="evidence" value="ECO:0007669"/>
    <property type="project" value="InterPro"/>
</dbReference>
<evidence type="ECO:0000259" key="6">
    <source>
        <dbReference type="Pfam" id="PF20649"/>
    </source>
</evidence>
<dbReference type="Pfam" id="PF10392">
    <property type="entry name" value="COG5_N"/>
    <property type="match status" value="1"/>
</dbReference>
<dbReference type="RefSeq" id="XP_018320552.1">
    <property type="nucleotide sequence ID" value="XM_018465050.2"/>
</dbReference>
<dbReference type="Proteomes" id="UP000192223">
    <property type="component" value="Unplaced"/>
</dbReference>
<keyword evidence="7" id="KW-1185">Reference proteome</keyword>
<dbReference type="CTD" id="100529224"/>
<evidence type="ECO:0000256" key="2">
    <source>
        <dbReference type="ARBA" id="ARBA00020974"/>
    </source>
</evidence>
<dbReference type="GO" id="GO:0000139">
    <property type="term" value="C:Golgi membrane"/>
    <property type="evidence" value="ECO:0007669"/>
    <property type="project" value="UniProtKB-SubCell"/>
</dbReference>
<reference evidence="8" key="1">
    <citation type="submission" date="2025-08" db="UniProtKB">
        <authorList>
            <consortium name="RefSeq"/>
        </authorList>
    </citation>
    <scope>IDENTIFICATION</scope>
    <source>
        <tissue evidence="8">Entire body</tissue>
    </source>
</reference>
<evidence type="ECO:0000256" key="4">
    <source>
        <dbReference type="ARBA" id="ARBA00023136"/>
    </source>
</evidence>
<evidence type="ECO:0000313" key="8">
    <source>
        <dbReference type="RefSeq" id="XP_018320552.1"/>
    </source>
</evidence>
<gene>
    <name evidence="8" type="primary">LOC108733751</name>
</gene>
<evidence type="ECO:0000256" key="1">
    <source>
        <dbReference type="ARBA" id="ARBA00004395"/>
    </source>
</evidence>
<feature type="domain" description="Conserved oligomeric Golgi complex subunit 5 helical" evidence="6">
    <location>
        <begin position="162"/>
        <end position="348"/>
    </location>
</feature>
<protein>
    <recommendedName>
        <fullName evidence="2">Conserved oligomeric Golgi complex subunit 5</fullName>
    </recommendedName>
</protein>
<dbReference type="GO" id="GO:0017119">
    <property type="term" value="C:Golgi transport complex"/>
    <property type="evidence" value="ECO:0007669"/>
    <property type="project" value="InterPro"/>
</dbReference>
<comment type="subcellular location">
    <subcellularLocation>
        <location evidence="1">Golgi apparatus membrane</location>
        <topology evidence="1">Peripheral membrane protein</topology>
    </subcellularLocation>
</comment>
<dbReference type="STRING" id="224129.A0A1W4WJB4"/>
<accession>A0A1W4WJB4</accession>
<dbReference type="InParanoid" id="A0A1W4WJB4"/>